<evidence type="ECO:0000313" key="2">
    <source>
        <dbReference type="Proteomes" id="UP000185781"/>
    </source>
</evidence>
<evidence type="ECO:0000313" key="1">
    <source>
        <dbReference type="EMBL" id="SIT19076.1"/>
    </source>
</evidence>
<sequence length="83" mass="9973">MVRNRSFNKLILAIHDLMIHVKIMSVNKVPHKEMYDFIDEIEYLPQLIVSEEDQTELFDNELIRICEKYNLTNILSKYNELSE</sequence>
<name>A0A1N7Q8D7_9FLAO</name>
<dbReference type="AlphaFoldDB" id="A0A1N7Q8D7"/>
<dbReference type="Proteomes" id="UP000185781">
    <property type="component" value="Unassembled WGS sequence"/>
</dbReference>
<organism evidence="1 2">
    <name type="scientific">Chryseobacterium gambrini</name>
    <dbReference type="NCBI Taxonomy" id="373672"/>
    <lineage>
        <taxon>Bacteria</taxon>
        <taxon>Pseudomonadati</taxon>
        <taxon>Bacteroidota</taxon>
        <taxon>Flavobacteriia</taxon>
        <taxon>Flavobacteriales</taxon>
        <taxon>Weeksellaceae</taxon>
        <taxon>Chryseobacterium group</taxon>
        <taxon>Chryseobacterium</taxon>
    </lineage>
</organism>
<protein>
    <submittedName>
        <fullName evidence="1">Uncharacterized protein</fullName>
    </submittedName>
</protein>
<gene>
    <name evidence="1" type="ORF">SAMN05421785_109155</name>
</gene>
<accession>A0A1N7Q8D7</accession>
<reference evidence="1 2" key="1">
    <citation type="submission" date="2017-01" db="EMBL/GenBank/DDBJ databases">
        <authorList>
            <person name="Mah S.A."/>
            <person name="Swanson W.J."/>
            <person name="Moy G.W."/>
            <person name="Vacquier V.D."/>
        </authorList>
    </citation>
    <scope>NUCLEOTIDE SEQUENCE [LARGE SCALE GENOMIC DNA]</scope>
    <source>
        <strain evidence="1 2">DSM 18014</strain>
    </source>
</reference>
<proteinExistence type="predicted"/>
<dbReference type="EMBL" id="FTOV01000009">
    <property type="protein sequence ID" value="SIT19076.1"/>
    <property type="molecule type" value="Genomic_DNA"/>
</dbReference>